<proteinExistence type="inferred from homology"/>
<keyword evidence="2" id="KW-0732">Signal</keyword>
<feature type="domain" description="Fibronectin type III-like" evidence="5">
    <location>
        <begin position="380"/>
        <end position="450"/>
    </location>
</feature>
<dbReference type="SMART" id="SM01217">
    <property type="entry name" value="Fn3_like"/>
    <property type="match status" value="1"/>
</dbReference>
<dbReference type="InterPro" id="IPR013783">
    <property type="entry name" value="Ig-like_fold"/>
</dbReference>
<dbReference type="InterPro" id="IPR026891">
    <property type="entry name" value="Fn3-like"/>
</dbReference>
<keyword evidence="3 6" id="KW-0378">Hydrolase</keyword>
<dbReference type="GO" id="GO:0009044">
    <property type="term" value="F:xylan 1,4-beta-xylosidase activity"/>
    <property type="evidence" value="ECO:0007669"/>
    <property type="project" value="InterPro"/>
</dbReference>
<evidence type="ECO:0000259" key="5">
    <source>
        <dbReference type="SMART" id="SM01217"/>
    </source>
</evidence>
<keyword evidence="4" id="KW-0326">Glycosidase</keyword>
<dbReference type="InterPro" id="IPR002772">
    <property type="entry name" value="Glyco_hydro_3_C"/>
</dbReference>
<name>A0AAD7PSX5_QUISA</name>
<keyword evidence="7" id="KW-1185">Reference proteome</keyword>
<dbReference type="InterPro" id="IPR001764">
    <property type="entry name" value="Glyco_hydro_3_N"/>
</dbReference>
<dbReference type="GO" id="GO:0046556">
    <property type="term" value="F:alpha-L-arabinofuranosidase activity"/>
    <property type="evidence" value="ECO:0007669"/>
    <property type="project" value="TreeGrafter"/>
</dbReference>
<evidence type="ECO:0000256" key="3">
    <source>
        <dbReference type="ARBA" id="ARBA00022801"/>
    </source>
</evidence>
<dbReference type="GO" id="GO:0031222">
    <property type="term" value="P:arabinan catabolic process"/>
    <property type="evidence" value="ECO:0007669"/>
    <property type="project" value="TreeGrafter"/>
</dbReference>
<dbReference type="InterPro" id="IPR044993">
    <property type="entry name" value="BXL"/>
</dbReference>
<dbReference type="InterPro" id="IPR036881">
    <property type="entry name" value="Glyco_hydro_3_C_sf"/>
</dbReference>
<evidence type="ECO:0000313" key="7">
    <source>
        <dbReference type="Proteomes" id="UP001163823"/>
    </source>
</evidence>
<dbReference type="InterPro" id="IPR036962">
    <property type="entry name" value="Glyco_hydro_3_N_sf"/>
</dbReference>
<gene>
    <name evidence="6" type="ORF">O6P43_015283</name>
</gene>
<sequence>MYNAGESQGMTFWAPNINIFRDPRWGRGQETPGEDPLVAGKYSVAYVRGIEGDSFEGGKPKDILQASACCKHFTAYDLDKWEGVDRYIFDAQVTLQDLADTFEPPFQTCIQEGRASVLMCSYNRVNGVPNCANYDLLSKTARGEWQFDGYVAADCGALSFIHDIQNYTKLPEGTVADVLKAGTDLDCGTFLLNYTKSAVKQKKVDYVVLIMGLDQAQEREELDRVHINLPGKQEELIKSVAEASKKPVILVILSGSPVDISSAKYNNKVGSILWAGYPGEAGGTAIAEIIFGDHNPGGRLPVTWYPADFIKVPMTDMRMRPDPSSGYPGRTSRFYTGKKVEGSDTIPYKMVSELGTKLCQKMSASVTVGVRNEGDMVGKHPILLFVMPKENRKGNPLKQLVAFQSVKLNAGARAEVEFTLSTCEHLSRANDAGLKVIEEGSYFLLVGDKEYQIDIIV</sequence>
<dbReference type="Gene3D" id="2.60.40.10">
    <property type="entry name" value="Immunoglobulins"/>
    <property type="match status" value="1"/>
</dbReference>
<dbReference type="Gene3D" id="3.20.20.300">
    <property type="entry name" value="Glycoside hydrolase, family 3, N-terminal domain"/>
    <property type="match status" value="1"/>
</dbReference>
<dbReference type="Pfam" id="PF01915">
    <property type="entry name" value="Glyco_hydro_3_C"/>
    <property type="match status" value="1"/>
</dbReference>
<dbReference type="AlphaFoldDB" id="A0AAD7PSX5"/>
<protein>
    <submittedName>
        <fullName evidence="6">Glycoside hydrolase</fullName>
    </submittedName>
</protein>
<evidence type="ECO:0000256" key="2">
    <source>
        <dbReference type="ARBA" id="ARBA00022729"/>
    </source>
</evidence>
<evidence type="ECO:0000256" key="4">
    <source>
        <dbReference type="ARBA" id="ARBA00023295"/>
    </source>
</evidence>
<dbReference type="Pfam" id="PF14310">
    <property type="entry name" value="Fn3-like"/>
    <property type="match status" value="1"/>
</dbReference>
<evidence type="ECO:0000256" key="1">
    <source>
        <dbReference type="ARBA" id="ARBA00005336"/>
    </source>
</evidence>
<dbReference type="SUPFAM" id="SSF52279">
    <property type="entry name" value="Beta-D-glucan exohydrolase, C-terminal domain"/>
    <property type="match status" value="1"/>
</dbReference>
<dbReference type="Pfam" id="PF00933">
    <property type="entry name" value="Glyco_hydro_3"/>
    <property type="match status" value="1"/>
</dbReference>
<reference evidence="6" key="1">
    <citation type="journal article" date="2023" name="Science">
        <title>Elucidation of the pathway for biosynthesis of saponin adjuvants from the soapbark tree.</title>
        <authorList>
            <person name="Reed J."/>
            <person name="Orme A."/>
            <person name="El-Demerdash A."/>
            <person name="Owen C."/>
            <person name="Martin L.B.B."/>
            <person name="Misra R.C."/>
            <person name="Kikuchi S."/>
            <person name="Rejzek M."/>
            <person name="Martin A.C."/>
            <person name="Harkess A."/>
            <person name="Leebens-Mack J."/>
            <person name="Louveau T."/>
            <person name="Stephenson M.J."/>
            <person name="Osbourn A."/>
        </authorList>
    </citation>
    <scope>NUCLEOTIDE SEQUENCE</scope>
    <source>
        <strain evidence="6">S10</strain>
    </source>
</reference>
<dbReference type="Proteomes" id="UP001163823">
    <property type="component" value="Chromosome 6"/>
</dbReference>
<dbReference type="PRINTS" id="PR00133">
    <property type="entry name" value="GLHYDRLASE3"/>
</dbReference>
<dbReference type="GO" id="GO:0045493">
    <property type="term" value="P:xylan catabolic process"/>
    <property type="evidence" value="ECO:0007669"/>
    <property type="project" value="InterPro"/>
</dbReference>
<dbReference type="GO" id="GO:0009505">
    <property type="term" value="C:plant-type cell wall"/>
    <property type="evidence" value="ECO:0007669"/>
    <property type="project" value="TreeGrafter"/>
</dbReference>
<evidence type="ECO:0000313" key="6">
    <source>
        <dbReference type="EMBL" id="KAJ7965685.1"/>
    </source>
</evidence>
<comment type="caution">
    <text evidence="6">The sequence shown here is derived from an EMBL/GenBank/DDBJ whole genome shotgun (WGS) entry which is preliminary data.</text>
</comment>
<comment type="similarity">
    <text evidence="1">Belongs to the glycosyl hydrolase 3 family.</text>
</comment>
<dbReference type="PANTHER" id="PTHR42721:SF3">
    <property type="entry name" value="BETA-D-XYLOSIDASE 5-RELATED"/>
    <property type="match status" value="1"/>
</dbReference>
<dbReference type="KEGG" id="qsa:O6P43_015283"/>
<organism evidence="6 7">
    <name type="scientific">Quillaja saponaria</name>
    <name type="common">Soap bark tree</name>
    <dbReference type="NCBI Taxonomy" id="32244"/>
    <lineage>
        <taxon>Eukaryota</taxon>
        <taxon>Viridiplantae</taxon>
        <taxon>Streptophyta</taxon>
        <taxon>Embryophyta</taxon>
        <taxon>Tracheophyta</taxon>
        <taxon>Spermatophyta</taxon>
        <taxon>Magnoliopsida</taxon>
        <taxon>eudicotyledons</taxon>
        <taxon>Gunneridae</taxon>
        <taxon>Pentapetalae</taxon>
        <taxon>rosids</taxon>
        <taxon>fabids</taxon>
        <taxon>Fabales</taxon>
        <taxon>Quillajaceae</taxon>
        <taxon>Quillaja</taxon>
    </lineage>
</organism>
<dbReference type="PANTHER" id="PTHR42721">
    <property type="entry name" value="SUGAR HYDROLASE-RELATED"/>
    <property type="match status" value="1"/>
</dbReference>
<dbReference type="SUPFAM" id="SSF51445">
    <property type="entry name" value="(Trans)glycosidases"/>
    <property type="match status" value="1"/>
</dbReference>
<dbReference type="EMBL" id="JARAOO010000006">
    <property type="protein sequence ID" value="KAJ7965685.1"/>
    <property type="molecule type" value="Genomic_DNA"/>
</dbReference>
<accession>A0AAD7PSX5</accession>
<dbReference type="InterPro" id="IPR017853">
    <property type="entry name" value="GH"/>
</dbReference>